<reference evidence="1" key="1">
    <citation type="submission" date="2018-05" db="EMBL/GenBank/DDBJ databases">
        <authorList>
            <person name="Lanie J.A."/>
            <person name="Ng W.-L."/>
            <person name="Kazmierczak K.M."/>
            <person name="Andrzejewski T.M."/>
            <person name="Davidsen T.M."/>
            <person name="Wayne K.J."/>
            <person name="Tettelin H."/>
            <person name="Glass J.I."/>
            <person name="Rusch D."/>
            <person name="Podicherti R."/>
            <person name="Tsui H.-C.T."/>
            <person name="Winkler M.E."/>
        </authorList>
    </citation>
    <scope>NUCLEOTIDE SEQUENCE</scope>
</reference>
<dbReference type="InterPro" id="IPR022028">
    <property type="entry name" value="DUF3604"/>
</dbReference>
<organism evidence="1">
    <name type="scientific">marine metagenome</name>
    <dbReference type="NCBI Taxonomy" id="408172"/>
    <lineage>
        <taxon>unclassified sequences</taxon>
        <taxon>metagenomes</taxon>
        <taxon>ecological metagenomes</taxon>
    </lineage>
</organism>
<name>A0A382J8X5_9ZZZZ</name>
<dbReference type="Gene3D" id="3.20.20.140">
    <property type="entry name" value="Metal-dependent hydrolases"/>
    <property type="match status" value="1"/>
</dbReference>
<dbReference type="Pfam" id="PF12228">
    <property type="entry name" value="DUF3604"/>
    <property type="match status" value="2"/>
</dbReference>
<accession>A0A382J8X5</accession>
<protein>
    <recommendedName>
        <fullName evidence="2">DUF3604 domain-containing protein</fullName>
    </recommendedName>
</protein>
<evidence type="ECO:0008006" key="2">
    <source>
        <dbReference type="Google" id="ProtNLM"/>
    </source>
</evidence>
<dbReference type="EMBL" id="UINC01071968">
    <property type="protein sequence ID" value="SVC07271.1"/>
    <property type="molecule type" value="Genomic_DNA"/>
</dbReference>
<sequence>MSEFKLYWGEIHNHNELGYAQGSLERSYDIARSHLDFYAFTPHGLHADGGTPNGFPVVNENWDRIQRAAADNNIPGEFSCFLGYEWHSQEWGHLWVVSSDVDQPMYCARTLADLQDHFRGTPTILGAHHTAYDGGVDWANFDEELCPVVEIFSEHGCSERDIGPFPMLGHSGGPGGKEFTLQHGLALGKRFGFTAGTDTHDGYPGAYGQGLTGVWARENTGEGILEALQSRLCLAVTGDRITIDFAAGDAPMGSIVEADEPRELTYRVQGWDFIKQVELVRD</sequence>
<dbReference type="InterPro" id="IPR016195">
    <property type="entry name" value="Pol/histidinol_Pase-like"/>
</dbReference>
<gene>
    <name evidence="1" type="ORF">METZ01_LOCUS260125</name>
</gene>
<proteinExistence type="predicted"/>
<dbReference type="SUPFAM" id="SSF89550">
    <property type="entry name" value="PHP domain-like"/>
    <property type="match status" value="1"/>
</dbReference>
<evidence type="ECO:0000313" key="1">
    <source>
        <dbReference type="EMBL" id="SVC07271.1"/>
    </source>
</evidence>
<dbReference type="AlphaFoldDB" id="A0A382J8X5"/>
<feature type="non-terminal residue" evidence="1">
    <location>
        <position position="282"/>
    </location>
</feature>